<gene>
    <name evidence="2" type="ORF">LWI28_009538</name>
</gene>
<dbReference type="Proteomes" id="UP001064489">
    <property type="component" value="Chromosome 12"/>
</dbReference>
<keyword evidence="3" id="KW-1185">Reference proteome</keyword>
<accession>A0AAD5I9N3</accession>
<organism evidence="2 3">
    <name type="scientific">Acer negundo</name>
    <name type="common">Box elder</name>
    <dbReference type="NCBI Taxonomy" id="4023"/>
    <lineage>
        <taxon>Eukaryota</taxon>
        <taxon>Viridiplantae</taxon>
        <taxon>Streptophyta</taxon>
        <taxon>Embryophyta</taxon>
        <taxon>Tracheophyta</taxon>
        <taxon>Spermatophyta</taxon>
        <taxon>Magnoliopsida</taxon>
        <taxon>eudicotyledons</taxon>
        <taxon>Gunneridae</taxon>
        <taxon>Pentapetalae</taxon>
        <taxon>rosids</taxon>
        <taxon>malvids</taxon>
        <taxon>Sapindales</taxon>
        <taxon>Sapindaceae</taxon>
        <taxon>Hippocastanoideae</taxon>
        <taxon>Acereae</taxon>
        <taxon>Acer</taxon>
    </lineage>
</organism>
<comment type="caution">
    <text evidence="2">The sequence shown here is derived from an EMBL/GenBank/DDBJ whole genome shotgun (WGS) entry which is preliminary data.</text>
</comment>
<name>A0AAD5I9N3_ACENE</name>
<sequence length="72" mass="7861">MITEVDAPANSDGLASKSDVDKHLTDPQADALVDSKMVEDVDNQSILDEKELKEINNSVQLCIEGMVHKPKP</sequence>
<evidence type="ECO:0000256" key="1">
    <source>
        <dbReference type="SAM" id="MobiDB-lite"/>
    </source>
</evidence>
<evidence type="ECO:0000313" key="3">
    <source>
        <dbReference type="Proteomes" id="UP001064489"/>
    </source>
</evidence>
<evidence type="ECO:0000313" key="2">
    <source>
        <dbReference type="EMBL" id="KAI9156611.1"/>
    </source>
</evidence>
<proteinExistence type="predicted"/>
<reference evidence="2" key="1">
    <citation type="journal article" date="2022" name="Plant J.">
        <title>Strategies of tolerance reflected in two North American maple genomes.</title>
        <authorList>
            <person name="McEvoy S.L."/>
            <person name="Sezen U.U."/>
            <person name="Trouern-Trend A."/>
            <person name="McMahon S.M."/>
            <person name="Schaberg P.G."/>
            <person name="Yang J."/>
            <person name="Wegrzyn J.L."/>
            <person name="Swenson N.G."/>
        </authorList>
    </citation>
    <scope>NUCLEOTIDE SEQUENCE</scope>
    <source>
        <strain evidence="2">91603</strain>
    </source>
</reference>
<dbReference type="AlphaFoldDB" id="A0AAD5I9N3"/>
<protein>
    <submittedName>
        <fullName evidence="2">Uncharacterized protein</fullName>
    </submittedName>
</protein>
<feature type="region of interest" description="Disordered" evidence="1">
    <location>
        <begin position="1"/>
        <end position="23"/>
    </location>
</feature>
<reference evidence="2" key="2">
    <citation type="submission" date="2023-02" db="EMBL/GenBank/DDBJ databases">
        <authorList>
            <person name="Swenson N.G."/>
            <person name="Wegrzyn J.L."/>
            <person name="Mcevoy S.L."/>
        </authorList>
    </citation>
    <scope>NUCLEOTIDE SEQUENCE</scope>
    <source>
        <strain evidence="2">91603</strain>
        <tissue evidence="2">Leaf</tissue>
    </source>
</reference>
<dbReference type="EMBL" id="JAJSOW010000107">
    <property type="protein sequence ID" value="KAI9156611.1"/>
    <property type="molecule type" value="Genomic_DNA"/>
</dbReference>